<proteinExistence type="predicted"/>
<sequence>MSLITTGRRSIRSDTGLRDDLSNYFETSSKGRVTSIIELAEAWCCTLPANPNTCIQHWKPDMVSSPSTSSLIHNKSSSQALPLDVILAIIEHVPLPPAIGISKWNSEHTALLLLNREIYSAVIVQLYHTVVLRTSNKILRFLDTLSSSPHLGTLVQNLWVNHEANLKNEKCSRDRGTKLDARYSVTTNVLAVITLTFNVQRLAISSPLYYGAGHVSSSLPDSIIELIIPSLWLVVAPNAMGKSILSHLPVNLKVLHIRGRVGAEEARAIVNGSLPELRHVYVRVFGGTLLGDIEKFTSVLIGEHQAILSLELTVLPKQEIDVLSSLSDLAEKCADIDTKVSVRVNGDGGEGELQSWLGGHGSGAPI</sequence>
<name>L8X5N7_THACA</name>
<evidence type="ECO:0000313" key="2">
    <source>
        <dbReference type="Proteomes" id="UP000011668"/>
    </source>
</evidence>
<organism evidence="1 2">
    <name type="scientific">Thanatephorus cucumeris (strain AG1-IA)</name>
    <name type="common">Rice sheath blight fungus</name>
    <name type="synonym">Rhizoctonia solani</name>
    <dbReference type="NCBI Taxonomy" id="983506"/>
    <lineage>
        <taxon>Eukaryota</taxon>
        <taxon>Fungi</taxon>
        <taxon>Dikarya</taxon>
        <taxon>Basidiomycota</taxon>
        <taxon>Agaricomycotina</taxon>
        <taxon>Agaricomycetes</taxon>
        <taxon>Cantharellales</taxon>
        <taxon>Ceratobasidiaceae</taxon>
        <taxon>Rhizoctonia</taxon>
        <taxon>Rhizoctonia solani AG-1</taxon>
    </lineage>
</organism>
<protein>
    <submittedName>
        <fullName evidence="1">Uncharacterized protein</fullName>
    </submittedName>
</protein>
<evidence type="ECO:0000313" key="1">
    <source>
        <dbReference type="EMBL" id="ELU45626.1"/>
    </source>
</evidence>
<dbReference type="OrthoDB" id="3188419at2759"/>
<comment type="caution">
    <text evidence="1">The sequence shown here is derived from an EMBL/GenBank/DDBJ whole genome shotgun (WGS) entry which is preliminary data.</text>
</comment>
<gene>
    <name evidence="1" type="ORF">AG1IA_00345</name>
</gene>
<dbReference type="EMBL" id="AFRT01000059">
    <property type="protein sequence ID" value="ELU45626.1"/>
    <property type="molecule type" value="Genomic_DNA"/>
</dbReference>
<reference evidence="1 2" key="1">
    <citation type="journal article" date="2013" name="Nat. Commun.">
        <title>The evolution and pathogenic mechanisms of the rice sheath blight pathogen.</title>
        <authorList>
            <person name="Zheng A."/>
            <person name="Lin R."/>
            <person name="Xu L."/>
            <person name="Qin P."/>
            <person name="Tang C."/>
            <person name="Ai P."/>
            <person name="Zhang D."/>
            <person name="Liu Y."/>
            <person name="Sun Z."/>
            <person name="Feng H."/>
            <person name="Wang Y."/>
            <person name="Chen Y."/>
            <person name="Liang X."/>
            <person name="Fu R."/>
            <person name="Li Q."/>
            <person name="Zhang J."/>
            <person name="Yu X."/>
            <person name="Xie Z."/>
            <person name="Ding L."/>
            <person name="Guan P."/>
            <person name="Tang J."/>
            <person name="Liang Y."/>
            <person name="Wang S."/>
            <person name="Deng Q."/>
            <person name="Li S."/>
            <person name="Zhu J."/>
            <person name="Wang L."/>
            <person name="Liu H."/>
            <person name="Li P."/>
        </authorList>
    </citation>
    <scope>NUCLEOTIDE SEQUENCE [LARGE SCALE GENOMIC DNA]</scope>
    <source>
        <strain evidence="2">AG-1 IA</strain>
    </source>
</reference>
<keyword evidence="2" id="KW-1185">Reference proteome</keyword>
<accession>L8X5N7</accession>
<dbReference type="AlphaFoldDB" id="L8X5N7"/>
<dbReference type="HOGENOM" id="CLU_756886_0_0_1"/>
<dbReference type="Proteomes" id="UP000011668">
    <property type="component" value="Unassembled WGS sequence"/>
</dbReference>